<dbReference type="Proteomes" id="UP000694570">
    <property type="component" value="Unplaced"/>
</dbReference>
<evidence type="ECO:0000256" key="1">
    <source>
        <dbReference type="ARBA" id="ARBA00004613"/>
    </source>
</evidence>
<proteinExistence type="inferred from homology"/>
<protein>
    <recommendedName>
        <fullName evidence="9">Follitropin subunit beta</fullName>
    </recommendedName>
    <alternativeName>
        <fullName evidence="10">Follicle-stimulating hormone beta subunit</fullName>
    </alternativeName>
    <alternativeName>
        <fullName evidence="11">Follitropin beta chain</fullName>
    </alternativeName>
</protein>
<dbReference type="InterPro" id="IPR029034">
    <property type="entry name" value="Cystine-knot_cytokine"/>
</dbReference>
<dbReference type="Ensembl" id="ENSSSCT00030056668.1">
    <property type="protein sequence ID" value="ENSSSCP00030025731.1"/>
    <property type="gene ID" value="ENSSSCG00030040804.1"/>
</dbReference>
<keyword evidence="6" id="KW-0325">Glycoprotein</keyword>
<keyword evidence="5" id="KW-1015">Disulfide bond</keyword>
<dbReference type="InterPro" id="IPR006208">
    <property type="entry name" value="Glyco_hormone_CN"/>
</dbReference>
<dbReference type="GO" id="GO:0005576">
    <property type="term" value="C:extracellular region"/>
    <property type="evidence" value="ECO:0007669"/>
    <property type="project" value="UniProtKB-SubCell"/>
</dbReference>
<evidence type="ECO:0000256" key="6">
    <source>
        <dbReference type="ARBA" id="ARBA00023180"/>
    </source>
</evidence>
<keyword evidence="4" id="KW-0372">Hormone</keyword>
<organism evidence="13 14">
    <name type="scientific">Sus scrofa</name>
    <name type="common">Pig</name>
    <dbReference type="NCBI Taxonomy" id="9823"/>
    <lineage>
        <taxon>Eukaryota</taxon>
        <taxon>Metazoa</taxon>
        <taxon>Chordata</taxon>
        <taxon>Craniata</taxon>
        <taxon>Vertebrata</taxon>
        <taxon>Euteleostomi</taxon>
        <taxon>Mammalia</taxon>
        <taxon>Eutheria</taxon>
        <taxon>Laurasiatheria</taxon>
        <taxon>Artiodactyla</taxon>
        <taxon>Suina</taxon>
        <taxon>Suidae</taxon>
        <taxon>Sus</taxon>
    </lineage>
</organism>
<reference evidence="13" key="1">
    <citation type="submission" date="2025-08" db="UniProtKB">
        <authorList>
            <consortium name="Ensembl"/>
        </authorList>
    </citation>
    <scope>IDENTIFICATION</scope>
</reference>
<feature type="domain" description="Glycoprotein hormone subunit beta" evidence="12">
    <location>
        <begin position="30"/>
        <end position="109"/>
    </location>
</feature>
<evidence type="ECO:0000256" key="11">
    <source>
        <dbReference type="ARBA" id="ARBA00042045"/>
    </source>
</evidence>
<sequence length="167" mass="19353">MTFKILWVSNCLLPRCRMKSVQFCFFFCSEGEKCAFCMRINTIWCVDYCYTLDLVYKDPARPNIQKTCTFKELVYETVKAPGCAHHADSLYTYPVATECHRDKCDNDSTMRGLGPSYCSFRNERIKSSGRFRLPTFVLKDQDVQEVCVYMCPGCKPLWETPLIPALL</sequence>
<name>A0A8D0WQ42_PIG</name>
<dbReference type="Gene3D" id="2.10.90.10">
    <property type="entry name" value="Cystine-knot cytokines"/>
    <property type="match status" value="1"/>
</dbReference>
<dbReference type="PANTHER" id="PTHR11515:SF17">
    <property type="entry name" value="FOLLITROPIN SUBUNIT BETA"/>
    <property type="match status" value="1"/>
</dbReference>
<evidence type="ECO:0000256" key="8">
    <source>
        <dbReference type="ARBA" id="ARBA00038691"/>
    </source>
</evidence>
<dbReference type="PANTHER" id="PTHR11515">
    <property type="entry name" value="GLYCOPROTEIN HORMONE BETA CHAIN"/>
    <property type="match status" value="1"/>
</dbReference>
<comment type="subcellular location">
    <subcellularLocation>
        <location evidence="1">Secreted</location>
    </subcellularLocation>
</comment>
<evidence type="ECO:0000313" key="14">
    <source>
        <dbReference type="Proteomes" id="UP000694570"/>
    </source>
</evidence>
<dbReference type="SUPFAM" id="SSF57501">
    <property type="entry name" value="Cystine-knot cytokines"/>
    <property type="match status" value="1"/>
</dbReference>
<dbReference type="SMART" id="SM00068">
    <property type="entry name" value="GHB"/>
    <property type="match status" value="1"/>
</dbReference>
<evidence type="ECO:0000259" key="12">
    <source>
        <dbReference type="Pfam" id="PF00007"/>
    </source>
</evidence>
<evidence type="ECO:0000256" key="3">
    <source>
        <dbReference type="ARBA" id="ARBA00022525"/>
    </source>
</evidence>
<keyword evidence="3" id="KW-0964">Secreted</keyword>
<evidence type="ECO:0000256" key="2">
    <source>
        <dbReference type="ARBA" id="ARBA00006552"/>
    </source>
</evidence>
<dbReference type="Pfam" id="PF00007">
    <property type="entry name" value="Cys_knot"/>
    <property type="match status" value="1"/>
</dbReference>
<dbReference type="CDD" id="cd00069">
    <property type="entry name" value="GHB_like"/>
    <property type="match status" value="1"/>
</dbReference>
<dbReference type="AlphaFoldDB" id="A0A8D0WQ42"/>
<evidence type="ECO:0000256" key="9">
    <source>
        <dbReference type="ARBA" id="ARBA00040964"/>
    </source>
</evidence>
<comment type="similarity">
    <text evidence="2">Belongs to the glycoprotein hormones subunit beta family.</text>
</comment>
<evidence type="ECO:0000256" key="7">
    <source>
        <dbReference type="ARBA" id="ARBA00037318"/>
    </source>
</evidence>
<evidence type="ECO:0000256" key="4">
    <source>
        <dbReference type="ARBA" id="ARBA00022702"/>
    </source>
</evidence>
<evidence type="ECO:0000256" key="5">
    <source>
        <dbReference type="ARBA" id="ARBA00023157"/>
    </source>
</evidence>
<comment type="function">
    <text evidence="7">Together with the alpha chain CGA constitutes follitropin, the follicle-stimulating hormone, and provides its biological specificity to the hormone heterodimer. Binds FSHR, a G protein-coupled receptor, on target cells to activate downstream signaling pathways. Follitropin is involved in follicle development and spermatogenesis in reproductive organs.</text>
</comment>
<comment type="subunit">
    <text evidence="8">Heterodimer. The active follitropin is a heterodimer composed of an alpha chain/CGA shared with other hormones and a unique beta chain/FSHB shown here.</text>
</comment>
<evidence type="ECO:0000256" key="10">
    <source>
        <dbReference type="ARBA" id="ARBA00041687"/>
    </source>
</evidence>
<accession>A0A8D0WQ42</accession>
<evidence type="ECO:0000313" key="13">
    <source>
        <dbReference type="Ensembl" id="ENSSSCP00030025731.1"/>
    </source>
</evidence>
<dbReference type="GO" id="GO:0005179">
    <property type="term" value="F:hormone activity"/>
    <property type="evidence" value="ECO:0007669"/>
    <property type="project" value="UniProtKB-KW"/>
</dbReference>
<dbReference type="InterPro" id="IPR001545">
    <property type="entry name" value="Gonadotropin_bsu"/>
</dbReference>
<dbReference type="FunFam" id="2.10.90.10:FF:000007">
    <property type="entry name" value="Luteinizing hormone beta subunit"/>
    <property type="match status" value="1"/>
</dbReference>